<evidence type="ECO:0008006" key="3">
    <source>
        <dbReference type="Google" id="ProtNLM"/>
    </source>
</evidence>
<dbReference type="PANTHER" id="PTHR43460">
    <property type="entry name" value="METHYLTRANSFERASE"/>
    <property type="match status" value="1"/>
</dbReference>
<name>A0A1H3TLT2_9PSEU</name>
<evidence type="ECO:0000313" key="2">
    <source>
        <dbReference type="Proteomes" id="UP000199529"/>
    </source>
</evidence>
<reference evidence="2" key="1">
    <citation type="submission" date="2016-10" db="EMBL/GenBank/DDBJ databases">
        <authorList>
            <person name="Varghese N."/>
            <person name="Submissions S."/>
        </authorList>
    </citation>
    <scope>NUCLEOTIDE SEQUENCE [LARGE SCALE GENOMIC DNA]</scope>
    <source>
        <strain evidence="2">CGMCC 4.3530</strain>
    </source>
</reference>
<keyword evidence="2" id="KW-1185">Reference proteome</keyword>
<dbReference type="AlphaFoldDB" id="A0A1H3TLT2"/>
<dbReference type="Proteomes" id="UP000199529">
    <property type="component" value="Unassembled WGS sequence"/>
</dbReference>
<dbReference type="InterPro" id="IPR052939">
    <property type="entry name" value="23S_rRNA_MeTrnsfrase_RlmA"/>
</dbReference>
<gene>
    <name evidence="1" type="ORF">SAMN05216215_108711</name>
</gene>
<dbReference type="PANTHER" id="PTHR43460:SF1">
    <property type="entry name" value="METHYLTRANSFERASE TYPE 11 DOMAIN-CONTAINING PROTEIN"/>
    <property type="match status" value="1"/>
</dbReference>
<sequence length="67" mass="8011">MEFFDIGAVVYFLRKVIWTTPSFTVEAYRAQLRDLHEWIRREGVSVAHSTRFPVESRKPRTPDRRTT</sequence>
<protein>
    <recommendedName>
        <fullName evidence="3">Phage integrase, N-terminal SAM-like domain</fullName>
    </recommendedName>
</protein>
<organism evidence="1 2">
    <name type="scientific">Saccharopolyspora shandongensis</name>
    <dbReference type="NCBI Taxonomy" id="418495"/>
    <lineage>
        <taxon>Bacteria</taxon>
        <taxon>Bacillati</taxon>
        <taxon>Actinomycetota</taxon>
        <taxon>Actinomycetes</taxon>
        <taxon>Pseudonocardiales</taxon>
        <taxon>Pseudonocardiaceae</taxon>
        <taxon>Saccharopolyspora</taxon>
    </lineage>
</organism>
<dbReference type="EMBL" id="FNOK01000087">
    <property type="protein sequence ID" value="SDZ51176.1"/>
    <property type="molecule type" value="Genomic_DNA"/>
</dbReference>
<dbReference type="STRING" id="418495.SAMN05216215_108711"/>
<evidence type="ECO:0000313" key="1">
    <source>
        <dbReference type="EMBL" id="SDZ51176.1"/>
    </source>
</evidence>
<dbReference type="RefSeq" id="WP_177227025.1">
    <property type="nucleotide sequence ID" value="NZ_FNOK01000087.1"/>
</dbReference>
<proteinExistence type="predicted"/>
<accession>A0A1H3TLT2</accession>